<keyword evidence="2" id="KW-1133">Transmembrane helix</keyword>
<accession>A0ABN1NZP4</accession>
<comment type="caution">
    <text evidence="3">The sequence shown here is derived from an EMBL/GenBank/DDBJ whole genome shotgun (WGS) entry which is preliminary data.</text>
</comment>
<sequence length="194" mass="21118">MSPPRSGLVRGLLVGFAAMILAGAAFSSLHFLYVNVSLEVRWFAGNPAVSMPIGGGLLIGLLLALTFWLLRPRSLLVPFVALLYAVGARVLGHVGDGLAISIDMGFPAEVWPKHARLIVEYLPKAVREDPTFWPSVAAATVPVFLLTLIRALRLRSRDRAAALAATPEEPPQPEYRDPFEPAQPVESRTPTQFR</sequence>
<keyword evidence="2" id="KW-0812">Transmembrane</keyword>
<feature type="transmembrane region" description="Helical" evidence="2">
    <location>
        <begin position="12"/>
        <end position="33"/>
    </location>
</feature>
<dbReference type="EMBL" id="BAAAHQ010000007">
    <property type="protein sequence ID" value="GAA0920199.1"/>
    <property type="molecule type" value="Genomic_DNA"/>
</dbReference>
<feature type="transmembrane region" description="Helical" evidence="2">
    <location>
        <begin position="131"/>
        <end position="149"/>
    </location>
</feature>
<keyword evidence="4" id="KW-1185">Reference proteome</keyword>
<evidence type="ECO:0000313" key="4">
    <source>
        <dbReference type="Proteomes" id="UP001501578"/>
    </source>
</evidence>
<reference evidence="3 4" key="1">
    <citation type="journal article" date="2019" name="Int. J. Syst. Evol. Microbiol.">
        <title>The Global Catalogue of Microorganisms (GCM) 10K type strain sequencing project: providing services to taxonomists for standard genome sequencing and annotation.</title>
        <authorList>
            <consortium name="The Broad Institute Genomics Platform"/>
            <consortium name="The Broad Institute Genome Sequencing Center for Infectious Disease"/>
            <person name="Wu L."/>
            <person name="Ma J."/>
        </authorList>
    </citation>
    <scope>NUCLEOTIDE SEQUENCE [LARGE SCALE GENOMIC DNA]</scope>
    <source>
        <strain evidence="3 4">JCM 11136</strain>
    </source>
</reference>
<gene>
    <name evidence="3" type="ORF">GCM10009560_18300</name>
</gene>
<evidence type="ECO:0000256" key="2">
    <source>
        <dbReference type="SAM" id="Phobius"/>
    </source>
</evidence>
<organism evidence="3 4">
    <name type="scientific">Nonomuraea longicatena</name>
    <dbReference type="NCBI Taxonomy" id="83682"/>
    <lineage>
        <taxon>Bacteria</taxon>
        <taxon>Bacillati</taxon>
        <taxon>Actinomycetota</taxon>
        <taxon>Actinomycetes</taxon>
        <taxon>Streptosporangiales</taxon>
        <taxon>Streptosporangiaceae</taxon>
        <taxon>Nonomuraea</taxon>
    </lineage>
</organism>
<feature type="transmembrane region" description="Helical" evidence="2">
    <location>
        <begin position="75"/>
        <end position="94"/>
    </location>
</feature>
<evidence type="ECO:0000256" key="1">
    <source>
        <dbReference type="SAM" id="MobiDB-lite"/>
    </source>
</evidence>
<name>A0ABN1NZP4_9ACTN</name>
<feature type="region of interest" description="Disordered" evidence="1">
    <location>
        <begin position="162"/>
        <end position="194"/>
    </location>
</feature>
<evidence type="ECO:0000313" key="3">
    <source>
        <dbReference type="EMBL" id="GAA0920199.1"/>
    </source>
</evidence>
<feature type="transmembrane region" description="Helical" evidence="2">
    <location>
        <begin position="53"/>
        <end position="70"/>
    </location>
</feature>
<dbReference type="RefSeq" id="WP_343949285.1">
    <property type="nucleotide sequence ID" value="NZ_BAAAHQ010000007.1"/>
</dbReference>
<protein>
    <submittedName>
        <fullName evidence="3">Uncharacterized protein</fullName>
    </submittedName>
</protein>
<keyword evidence="2" id="KW-0472">Membrane</keyword>
<proteinExistence type="predicted"/>
<dbReference type="Proteomes" id="UP001501578">
    <property type="component" value="Unassembled WGS sequence"/>
</dbReference>